<dbReference type="RefSeq" id="XP_003882333.1">
    <property type="nucleotide sequence ID" value="XM_003882284.1"/>
</dbReference>
<keyword evidence="4" id="KW-0812">Transmembrane</keyword>
<dbReference type="OMA" id="PQQFAIC"/>
<protein>
    <recommendedName>
        <fullName evidence="9">Mitochondrial pyruvate carrier</fullName>
    </recommendedName>
</protein>
<reference evidence="10" key="1">
    <citation type="submission" date="2011-02" db="EMBL/GenBank/DDBJ databases">
        <authorList>
            <person name="Aslett M."/>
        </authorList>
    </citation>
    <scope>NUCLEOTIDE SEQUENCE</scope>
    <source>
        <strain evidence="10">Liverpool</strain>
    </source>
</reference>
<evidence type="ECO:0000256" key="1">
    <source>
        <dbReference type="ARBA" id="ARBA00004448"/>
    </source>
</evidence>
<dbReference type="FunCoup" id="F0VF07">
    <property type="interactions" value="68"/>
</dbReference>
<gene>
    <name evidence="11" type="ORF">BN1204_020880</name>
    <name evidence="10" type="ORF">NCLIV_020880</name>
</gene>
<dbReference type="EMBL" id="FR823388">
    <property type="protein sequence ID" value="CBZ52301.1"/>
    <property type="molecule type" value="Genomic_DNA"/>
</dbReference>
<keyword evidence="3 9" id="KW-0813">Transport</keyword>
<keyword evidence="12" id="KW-1185">Reference proteome</keyword>
<evidence type="ECO:0000256" key="3">
    <source>
        <dbReference type="ARBA" id="ARBA00022448"/>
    </source>
</evidence>
<evidence type="ECO:0000313" key="11">
    <source>
        <dbReference type="EMBL" id="CEL66269.1"/>
    </source>
</evidence>
<dbReference type="InterPro" id="IPR005336">
    <property type="entry name" value="MPC"/>
</dbReference>
<reference evidence="11" key="4">
    <citation type="journal article" date="2015" name="PLoS ONE">
        <title>Comprehensive Evaluation of Toxoplasma gondii VEG and Neospora caninum LIV Genomes with Tachyzoite Stage Transcriptome and Proteome Defines Novel Transcript Features.</title>
        <authorList>
            <person name="Ramaprasad A."/>
            <person name="Mourier T."/>
            <person name="Naeem R."/>
            <person name="Malas T.B."/>
            <person name="Moussa E."/>
            <person name="Panigrahi A."/>
            <person name="Vermont S.J."/>
            <person name="Otto T.D."/>
            <person name="Wastling J."/>
            <person name="Pain A."/>
        </authorList>
    </citation>
    <scope>NUCLEOTIDE SEQUENCE</scope>
    <source>
        <strain evidence="11">Liverpool</strain>
    </source>
</reference>
<reference evidence="10" key="2">
    <citation type="submission" date="2011-03" db="EMBL/GenBank/DDBJ databases">
        <title>Comparative genomics and transcriptomics of Neospora caninum and Toxoplasma gondii.</title>
        <authorList>
            <person name="Reid A.J."/>
            <person name="Sohal A."/>
            <person name="Harris D."/>
            <person name="Quail M."/>
            <person name="Sanders M."/>
            <person name="Berriman M."/>
            <person name="Wastling J.M."/>
            <person name="Pain A."/>
        </authorList>
    </citation>
    <scope>NUCLEOTIDE SEQUENCE</scope>
    <source>
        <strain evidence="10">Liverpool</strain>
    </source>
</reference>
<dbReference type="EMBL" id="LN714481">
    <property type="protein sequence ID" value="CEL66269.1"/>
    <property type="molecule type" value="Genomic_DNA"/>
</dbReference>
<evidence type="ECO:0000313" key="10">
    <source>
        <dbReference type="EMBL" id="CBZ52301.1"/>
    </source>
</evidence>
<evidence type="ECO:0000256" key="6">
    <source>
        <dbReference type="ARBA" id="ARBA00022989"/>
    </source>
</evidence>
<comment type="subcellular location">
    <subcellularLocation>
        <location evidence="1 9">Mitochondrion inner membrane</location>
        <topology evidence="1 9">Multi-pass membrane protein</topology>
    </subcellularLocation>
</comment>
<dbReference type="GO" id="GO:0006850">
    <property type="term" value="P:pyruvate import into mitochondria"/>
    <property type="evidence" value="ECO:0007669"/>
    <property type="project" value="InterPro"/>
</dbReference>
<dbReference type="GO" id="GO:0005743">
    <property type="term" value="C:mitochondrial inner membrane"/>
    <property type="evidence" value="ECO:0007669"/>
    <property type="project" value="UniProtKB-SubCell"/>
</dbReference>
<evidence type="ECO:0000256" key="7">
    <source>
        <dbReference type="ARBA" id="ARBA00023128"/>
    </source>
</evidence>
<dbReference type="AlphaFoldDB" id="F0VF07"/>
<evidence type="ECO:0000313" key="12">
    <source>
        <dbReference type="Proteomes" id="UP000007494"/>
    </source>
</evidence>
<name>F0VF07_NEOCL</name>
<comment type="similarity">
    <text evidence="2 9">Belongs to the mitochondrial pyruvate carrier (MPC) (TC 2.A.105) family.</text>
</comment>
<organism evidence="10 12">
    <name type="scientific">Neospora caninum (strain Liverpool)</name>
    <dbReference type="NCBI Taxonomy" id="572307"/>
    <lineage>
        <taxon>Eukaryota</taxon>
        <taxon>Sar</taxon>
        <taxon>Alveolata</taxon>
        <taxon>Apicomplexa</taxon>
        <taxon>Conoidasida</taxon>
        <taxon>Coccidia</taxon>
        <taxon>Eucoccidiorida</taxon>
        <taxon>Eimeriorina</taxon>
        <taxon>Sarcocystidae</taxon>
        <taxon>Neospora</taxon>
    </lineage>
</organism>
<dbReference type="GeneID" id="13444224"/>
<dbReference type="PANTHER" id="PTHR14154">
    <property type="entry name" value="UPF0041 BRAIN PROTEIN 44-RELATED"/>
    <property type="match status" value="1"/>
</dbReference>
<dbReference type="Proteomes" id="UP000007494">
    <property type="component" value="Chromosome VIIa"/>
</dbReference>
<dbReference type="InParanoid" id="F0VF07"/>
<dbReference type="Pfam" id="PF03650">
    <property type="entry name" value="MPC"/>
    <property type="match status" value="1"/>
</dbReference>
<keyword evidence="6" id="KW-1133">Transmembrane helix</keyword>
<accession>F0VF07</accession>
<keyword evidence="5 9" id="KW-0999">Mitochondrion inner membrane</keyword>
<dbReference type="OrthoDB" id="869189at2759"/>
<evidence type="ECO:0000256" key="2">
    <source>
        <dbReference type="ARBA" id="ARBA00006416"/>
    </source>
</evidence>
<evidence type="ECO:0000256" key="5">
    <source>
        <dbReference type="ARBA" id="ARBA00022792"/>
    </source>
</evidence>
<keyword evidence="8" id="KW-0472">Membrane</keyword>
<dbReference type="eggNOG" id="KOG1589">
    <property type="taxonomic scope" value="Eukaryota"/>
</dbReference>
<comment type="function">
    <text evidence="9">Mediates the uptake of pyruvate into mitochondria.</text>
</comment>
<sequence length="133" mass="14662">MSAVVHKIFFPGVAPYLQAKALQLPLSDRMKKFISHPAGPFTIHFWAPALKWGICIANLADMKTKKVEQTSVAQQCAVALTGIIWARYSTVITPKNWSLFSVNVVMAITGSLQLYRVLMHHLAEKEAPAAPSC</sequence>
<dbReference type="VEuPathDB" id="ToxoDB:NCLIV_020880"/>
<proteinExistence type="inferred from homology"/>
<evidence type="ECO:0000256" key="8">
    <source>
        <dbReference type="ARBA" id="ARBA00023136"/>
    </source>
</evidence>
<evidence type="ECO:0000256" key="9">
    <source>
        <dbReference type="RuleBase" id="RU363100"/>
    </source>
</evidence>
<keyword evidence="7 9" id="KW-0496">Mitochondrion</keyword>
<evidence type="ECO:0000256" key="4">
    <source>
        <dbReference type="ARBA" id="ARBA00022692"/>
    </source>
</evidence>
<reference evidence="12" key="3">
    <citation type="journal article" date="2012" name="PLoS Pathog.">
        <title>Comparative genomics of the apicomplexan parasites Toxoplasma gondii and Neospora caninum: Coccidia differing in host range and transmission strategy.</title>
        <authorList>
            <person name="Reid A.J."/>
            <person name="Vermont S.J."/>
            <person name="Cotton J.A."/>
            <person name="Harris D."/>
            <person name="Hill-Cawthorne G.A."/>
            <person name="Konen-Waisman S."/>
            <person name="Latham S.M."/>
            <person name="Mourier T."/>
            <person name="Norton R."/>
            <person name="Quail M.A."/>
            <person name="Sanders M."/>
            <person name="Shanmugam D."/>
            <person name="Sohal A."/>
            <person name="Wasmuth J.D."/>
            <person name="Brunk B."/>
            <person name="Grigg M.E."/>
            <person name="Howard J.C."/>
            <person name="Parkinson J."/>
            <person name="Roos D.S."/>
            <person name="Trees A.J."/>
            <person name="Berriman M."/>
            <person name="Pain A."/>
            <person name="Wastling J.M."/>
        </authorList>
    </citation>
    <scope>NUCLEOTIDE SEQUENCE [LARGE SCALE GENOMIC DNA]</scope>
    <source>
        <strain evidence="12">Liverpool</strain>
    </source>
</reference>